<dbReference type="Proteomes" id="UP000095606">
    <property type="component" value="Unassembled WGS sequence"/>
</dbReference>
<dbReference type="GO" id="GO:0003677">
    <property type="term" value="F:DNA binding"/>
    <property type="evidence" value="ECO:0007669"/>
    <property type="project" value="UniProtKB-KW"/>
</dbReference>
<gene>
    <name evidence="1" type="primary">yjbR_2</name>
    <name evidence="1" type="ORF">ERS852461_02789</name>
    <name evidence="2" type="ORF">NXW97_11710</name>
</gene>
<protein>
    <submittedName>
        <fullName evidence="2">MmcQ/YjbR family DNA-binding protein</fullName>
    </submittedName>
    <submittedName>
        <fullName evidence="1">Uncharacterized protein conserved in bacteria</fullName>
    </submittedName>
</protein>
<dbReference type="PANTHER" id="PTHR35145">
    <property type="entry name" value="CYTOPLASMIC PROTEIN-RELATED"/>
    <property type="match status" value="1"/>
</dbReference>
<sequence>MNIEELREYCLSVKGATECMPFDEDTLVFKVMGKMFTYTGLRPKNGEFWANMKCDPEKSTELMEKYNGIFFGHHSDKKYWISIYLESDLDDKLIKELIDHSVEEVIKKLPKKKQEEYHTMI</sequence>
<dbReference type="RefSeq" id="WP_010537380.1">
    <property type="nucleotide sequence ID" value="NZ_CABMFH010000023.1"/>
</dbReference>
<evidence type="ECO:0000313" key="1">
    <source>
        <dbReference type="EMBL" id="CUP53312.1"/>
    </source>
</evidence>
<accession>A0A3E5G5K9</accession>
<dbReference type="GeneID" id="69589570"/>
<proteinExistence type="predicted"/>
<dbReference type="Proteomes" id="UP001204548">
    <property type="component" value="Unassembled WGS sequence"/>
</dbReference>
<evidence type="ECO:0000313" key="2">
    <source>
        <dbReference type="EMBL" id="MCS2792663.1"/>
    </source>
</evidence>
<dbReference type="SUPFAM" id="SSF142906">
    <property type="entry name" value="YjbR-like"/>
    <property type="match status" value="1"/>
</dbReference>
<dbReference type="AlphaFoldDB" id="A0A3E5G5K9"/>
<evidence type="ECO:0000313" key="3">
    <source>
        <dbReference type="Proteomes" id="UP000095606"/>
    </source>
</evidence>
<reference evidence="1 3" key="1">
    <citation type="submission" date="2015-09" db="EMBL/GenBank/DDBJ databases">
        <authorList>
            <consortium name="Pathogen Informatics"/>
        </authorList>
    </citation>
    <scope>NUCLEOTIDE SEQUENCE [LARGE SCALE GENOMIC DNA]</scope>
    <source>
        <strain evidence="1 3">2789STDY5834846</strain>
    </source>
</reference>
<keyword evidence="2" id="KW-0238">DNA-binding</keyword>
<dbReference type="EMBL" id="JANUTS010000001">
    <property type="protein sequence ID" value="MCS2792663.1"/>
    <property type="molecule type" value="Genomic_DNA"/>
</dbReference>
<name>A0A3E5G5K9_9BACE</name>
<dbReference type="InterPro" id="IPR038056">
    <property type="entry name" value="YjbR-like_sf"/>
</dbReference>
<dbReference type="InterPro" id="IPR058532">
    <property type="entry name" value="YjbR/MT2646/Rv2570-like"/>
</dbReference>
<reference evidence="2" key="2">
    <citation type="submission" date="2022-08" db="EMBL/GenBank/DDBJ databases">
        <title>Genome Sequencing of Bacteroides fragilis Group Isolates with Nanopore Technology.</title>
        <authorList>
            <person name="Tisza M.J."/>
            <person name="Smith D."/>
            <person name="Dekker J.P."/>
        </authorList>
    </citation>
    <scope>NUCLEOTIDE SEQUENCE</scope>
    <source>
        <strain evidence="2">BFG-351</strain>
    </source>
</reference>
<dbReference type="InterPro" id="IPR007351">
    <property type="entry name" value="YjbR"/>
</dbReference>
<dbReference type="EMBL" id="CZAE01000013">
    <property type="protein sequence ID" value="CUP53312.1"/>
    <property type="molecule type" value="Genomic_DNA"/>
</dbReference>
<dbReference type="PANTHER" id="PTHR35145:SF1">
    <property type="entry name" value="CYTOPLASMIC PROTEIN"/>
    <property type="match status" value="1"/>
</dbReference>
<organism evidence="1 3">
    <name type="scientific">Bacteroides faecis</name>
    <dbReference type="NCBI Taxonomy" id="674529"/>
    <lineage>
        <taxon>Bacteria</taxon>
        <taxon>Pseudomonadati</taxon>
        <taxon>Bacteroidota</taxon>
        <taxon>Bacteroidia</taxon>
        <taxon>Bacteroidales</taxon>
        <taxon>Bacteroidaceae</taxon>
        <taxon>Bacteroides</taxon>
    </lineage>
</organism>
<accession>A0A174NX17</accession>
<dbReference type="Pfam" id="PF04237">
    <property type="entry name" value="YjbR"/>
    <property type="match status" value="1"/>
</dbReference>
<dbReference type="Gene3D" id="3.90.1150.30">
    <property type="match status" value="1"/>
</dbReference>